<evidence type="ECO:0000259" key="9">
    <source>
        <dbReference type="PROSITE" id="PS50237"/>
    </source>
</evidence>
<feature type="region of interest" description="Disordered" evidence="8">
    <location>
        <begin position="1579"/>
        <end position="1623"/>
    </location>
</feature>
<evidence type="ECO:0000256" key="5">
    <source>
        <dbReference type="ARBA" id="ARBA00022786"/>
    </source>
</evidence>
<dbReference type="CDD" id="cd00078">
    <property type="entry name" value="HECTc"/>
    <property type="match status" value="1"/>
</dbReference>
<evidence type="ECO:0000256" key="2">
    <source>
        <dbReference type="ARBA" id="ARBA00004906"/>
    </source>
</evidence>
<feature type="compositionally biased region" description="Basic and acidic residues" evidence="8">
    <location>
        <begin position="1"/>
        <end position="11"/>
    </location>
</feature>
<keyword evidence="4" id="KW-0808">Transferase</keyword>
<name>A0A7S0WY44_9CHLO</name>
<feature type="compositionally biased region" description="Acidic residues" evidence="8">
    <location>
        <begin position="864"/>
        <end position="873"/>
    </location>
</feature>
<dbReference type="Gene3D" id="3.30.2410.10">
    <property type="entry name" value="Hect, E3 ligase catalytic domain"/>
    <property type="match status" value="1"/>
</dbReference>
<dbReference type="InterPro" id="IPR035983">
    <property type="entry name" value="Hect_E3_ubiquitin_ligase"/>
</dbReference>
<feature type="compositionally biased region" description="Low complexity" evidence="8">
    <location>
        <begin position="640"/>
        <end position="667"/>
    </location>
</feature>
<feature type="compositionally biased region" description="Low complexity" evidence="8">
    <location>
        <begin position="768"/>
        <end position="799"/>
    </location>
</feature>
<evidence type="ECO:0000256" key="4">
    <source>
        <dbReference type="ARBA" id="ARBA00022679"/>
    </source>
</evidence>
<evidence type="ECO:0000256" key="3">
    <source>
        <dbReference type="ARBA" id="ARBA00012485"/>
    </source>
</evidence>
<dbReference type="Pfam" id="PF00632">
    <property type="entry name" value="HECT"/>
    <property type="match status" value="1"/>
</dbReference>
<feature type="active site" description="Glycyl thioester intermediate" evidence="7">
    <location>
        <position position="2203"/>
    </location>
</feature>
<feature type="compositionally biased region" description="Low complexity" evidence="8">
    <location>
        <begin position="1202"/>
        <end position="1225"/>
    </location>
</feature>
<feature type="region of interest" description="Disordered" evidence="8">
    <location>
        <begin position="1166"/>
        <end position="1225"/>
    </location>
</feature>
<dbReference type="PANTHER" id="PTHR11254:SF67">
    <property type="entry name" value="E3 UBIQUITIN-PROTEIN LIGASE HUWE1"/>
    <property type="match status" value="1"/>
</dbReference>
<dbReference type="GO" id="GO:0000209">
    <property type="term" value="P:protein polyubiquitination"/>
    <property type="evidence" value="ECO:0007669"/>
    <property type="project" value="TreeGrafter"/>
</dbReference>
<evidence type="ECO:0000313" key="10">
    <source>
        <dbReference type="EMBL" id="CAD8689441.1"/>
    </source>
</evidence>
<dbReference type="GO" id="GO:0061630">
    <property type="term" value="F:ubiquitin protein ligase activity"/>
    <property type="evidence" value="ECO:0007669"/>
    <property type="project" value="UniProtKB-EC"/>
</dbReference>
<dbReference type="InterPro" id="IPR050409">
    <property type="entry name" value="E3_ubiq-protein_ligase"/>
</dbReference>
<protein>
    <recommendedName>
        <fullName evidence="3">HECT-type E3 ubiquitin transferase</fullName>
        <ecNumber evidence="3">2.3.2.26</ecNumber>
    </recommendedName>
</protein>
<feature type="compositionally biased region" description="Acidic residues" evidence="8">
    <location>
        <begin position="40"/>
        <end position="66"/>
    </location>
</feature>
<sequence length="2236" mass="225407">MGSSGSEEHAEAGSQSGGEEGDDDDHVHEEADEEARGDIGTDDELLATDDEDDEGEDEIIGDEMDGDHDGDMGHDGHPDDHDPHDVELDMEGGDEMDEDDEDDEGDEEGDEEDAGYDEEEGGEGMAGDEDGDMMVPGAEDGFGAGEGDEEVDDEAGSDMEEEDEDMLAAAGIPPAPGGRNARGNPLYSQMRASPGADAAGGLDPELGQAGFGAPADLTPEAVQGVLPTLQRLLGDTIGGPVGAVRRTMNAAAPGARFRIIARDHTGRQVAIDQGPLMQMAGAMGAGAGQALPGPAQHRLLARPPAPAAASGSESSRQQAFNALLGGGGAGGRPGRHTIPMEALMGALTMGGGPGGHPRMDPTRLLARALQNAQNPALQGQLESLQALIGGLGADADADAIFDQMPFPQALLGERGRAAAAAAAGGGEEGADARQFEQALMTALGAEQAPAGGATGRAGAGAGAAGAGGPEDALDPFARMLQAGMPPGALRGGGGRGARLMFQQLDDQLRAAAAAMGQPAPAAGAAAQPRAAANPAEAAAAAATAGRVQPGASAPAAQPAAQPAAPAADAPTPAAAAPQTPAAPAQAAAATPAAAPAAQPAQAAQPAPAAAAPAAGPAGVDNRADWLRDALGQVMGGAAGPSGAPAATPAPAAPSRPAARASAAAAQTPSAPTDLASVMANALQAALQAAGAQATPAPTLPAPGAAPASAAQPAAPSAAPAQPAAPAPAEQGAAATGPTDMETEEGPAAAEQEGEPMSTTDQAMSDPMSADAATAGAAAGPAADAGADSGPSAAQAAAPGDDLDEDLRLAAEAAGIDLAFLTALPEELRAEVLSMHGAEIRRRQPAPAAAAAGGDAAAAGGQAAAEEEGEESLDPEFLAALPPDIQQEVLAQQRMERRRRQAQRQREQAQAAQRQAAAAAAAAAPAAPAAAGEAPAAGAAPSAAPAAAGAEGAVTAPAPAAAAPAAAAAGEAGASNAAAPAAPAAAAPAAGAAGPDMEFASLIATFPPDVREDVLLTADEALLQTLPPAVLAEAQALRARYRAQTFQADPRPPPAQVLRVPGPGGRGAPAGGRGAGGRGAGAANAALVQAQRQALAQKRTQQEEEDKALAQMPPLLDAPDLMALLKLMKAALPSSRTALQRVFLNLSSHAKTREALLAMLMGTIRSTAEQQQEAGPSGMDTDASTSKDGYPDLRSLSGLLEQPGAAAPGAAGPSAGAAGAGDDAATPSSAANVLRRMVDMVTYLTKHSSQAARMLLMLRVPPFALEPAPASPRTYVDPKCTPTGPPKPGTPQVAKPIGGAVAAESAPADPSSLEVMLASLGQPLCQRSTLTMEMSLVMLETELKAAAAYLHELNILLQGEPAAGGAEQGKEGAAAAAAAAPATGGATAMETEQPAAGATAGAAAGSSAPASTSTGAGAAAAAGPSSSAPAAGTSEADAVTERYQQRLQETRGTLASIPGPLVRRTTGLLSQPGLSDESYKRVGSVVRMLADVAPMHLTLILDEIISGVAKLGHALAELLTAVASHSASALMEAEAPLLGSIAQQGAMVLRMLGALQSFRKAQQAQLQKAAAANAAGEGGEAEAGSTAAGGEAGPSTSAAAAAPSSMAVDAPARPSGSGSAAAAAAEAGPPTSLSSQACLDALQSATDKVAAALEPLWRALSSVMSHIEDQLKSGQGSAAAAAPAAAAAAAAEQAAEGGPASRRLPPGAQQVLPLVESFFVVCNLQGAVPAAPAPAAQGAGAQKAQDLVHGHSLDPATLAALIAGQPVGGTQSDSQLSLQRSTSSQLAVTTPGAGGSAAAAHAAAQEEAHAAFTRFAERHRRLLNAYVRRSPALLESSMAPLLRAAKLIEFDNKRTYFRTKVKQYDESLIGGRPYGSLRITVRREHVFEDTFHQLRSRTAEEMRLKLSVAFQGEEGIDAGGVSREWYMVMAREMFNPNLALWVQVPEGGTTFQPNPNSVVQSDRGVNHLDYFRFVGRIVGKALHDGQLIDAYFTRSFYKHMLGQALTVEDIEAVDPAYYKNLVWMLQNDITDVLELTFTAESDFFGRKEVIELVPGGKELRVTEANKRVYVDLMARHVMTTSIRAQIAAFLEGFWELVPKHLISIFNDHELELLISGLPDIDVADMRAHTEYQNYAPATPVIRWFWEVVSELGKEDLAQLLQFVTGTSKVPLEGFKALQGIGGPQKFQIHKAYGPPDRLPSAHTCFNQLDLPEYDSKEVLKERLLMAIHEGATGFGFG</sequence>
<feature type="region of interest" description="Disordered" evidence="8">
    <location>
        <begin position="1046"/>
        <end position="1081"/>
    </location>
</feature>
<evidence type="ECO:0000256" key="7">
    <source>
        <dbReference type="PROSITE-ProRule" id="PRU00104"/>
    </source>
</evidence>
<dbReference type="SMART" id="SM00119">
    <property type="entry name" value="HECTc"/>
    <property type="match status" value="1"/>
</dbReference>
<feature type="region of interest" description="Disordered" evidence="8">
    <location>
        <begin position="1"/>
        <end position="215"/>
    </location>
</feature>
<evidence type="ECO:0000256" key="8">
    <source>
        <dbReference type="SAM" id="MobiDB-lite"/>
    </source>
</evidence>
<feature type="region of interest" description="Disordered" evidence="8">
    <location>
        <begin position="843"/>
        <end position="873"/>
    </location>
</feature>
<comment type="pathway">
    <text evidence="2">Protein modification; protein ubiquitination.</text>
</comment>
<feature type="compositionally biased region" description="Low complexity" evidence="8">
    <location>
        <begin position="1384"/>
        <end position="1433"/>
    </location>
</feature>
<dbReference type="FunFam" id="3.90.1750.10:FF:000003">
    <property type="entry name" value="E3 ubiquitin-protein ligase UPL1"/>
    <property type="match status" value="1"/>
</dbReference>
<dbReference type="InterPro" id="IPR025527">
    <property type="entry name" value="HUWE1/Rev1_UBM"/>
</dbReference>
<feature type="compositionally biased region" description="Basic and acidic residues" evidence="8">
    <location>
        <begin position="67"/>
        <end position="87"/>
    </location>
</feature>
<feature type="compositionally biased region" description="Low complexity" evidence="8">
    <location>
        <begin position="1581"/>
        <end position="1623"/>
    </location>
</feature>
<dbReference type="Gene3D" id="3.90.1750.10">
    <property type="entry name" value="Hect, E3 ligase catalytic domains"/>
    <property type="match status" value="1"/>
</dbReference>
<comment type="similarity">
    <text evidence="6">Belongs to the UPL family. TOM1/PTR1 subfamily.</text>
</comment>
<feature type="region of interest" description="Disordered" evidence="8">
    <location>
        <begin position="1092"/>
        <end position="1111"/>
    </location>
</feature>
<dbReference type="SUPFAM" id="SSF56204">
    <property type="entry name" value="Hect, E3 ligase catalytic domain"/>
    <property type="match status" value="1"/>
</dbReference>
<dbReference type="Pfam" id="PF14377">
    <property type="entry name" value="UBM"/>
    <property type="match status" value="3"/>
</dbReference>
<feature type="compositionally biased region" description="Low complexity" evidence="8">
    <location>
        <begin position="845"/>
        <end position="863"/>
    </location>
</feature>
<feature type="compositionally biased region" description="Gly residues" evidence="8">
    <location>
        <begin position="1061"/>
        <end position="1079"/>
    </location>
</feature>
<feature type="region of interest" description="Disordered" evidence="8">
    <location>
        <begin position="693"/>
        <end position="799"/>
    </location>
</feature>
<evidence type="ECO:0000256" key="6">
    <source>
        <dbReference type="ARBA" id="ARBA00034494"/>
    </source>
</evidence>
<dbReference type="GO" id="GO:0005737">
    <property type="term" value="C:cytoplasm"/>
    <property type="evidence" value="ECO:0007669"/>
    <property type="project" value="TreeGrafter"/>
</dbReference>
<dbReference type="EC" id="2.3.2.26" evidence="3"/>
<dbReference type="PROSITE" id="PS50237">
    <property type="entry name" value="HECT"/>
    <property type="match status" value="1"/>
</dbReference>
<dbReference type="FunFam" id="3.30.2160.10:FF:000001">
    <property type="entry name" value="E3 ubiquitin-protein ligase NEDD4-like"/>
    <property type="match status" value="1"/>
</dbReference>
<feature type="region of interest" description="Disordered" evidence="8">
    <location>
        <begin position="633"/>
        <end position="667"/>
    </location>
</feature>
<dbReference type="FunFam" id="3.30.2410.10:FF:000010">
    <property type="entry name" value="E3 ubiquitin-protein ligase UPL1"/>
    <property type="match status" value="1"/>
</dbReference>
<dbReference type="InterPro" id="IPR000569">
    <property type="entry name" value="HECT_dom"/>
</dbReference>
<feature type="compositionally biased region" description="Acidic residues" evidence="8">
    <location>
        <begin position="146"/>
        <end position="166"/>
    </location>
</feature>
<gene>
    <name evidence="10" type="ORF">CLEI1391_LOCUS14495</name>
</gene>
<feature type="domain" description="HECT" evidence="9">
    <location>
        <begin position="1897"/>
        <end position="2236"/>
    </location>
</feature>
<feature type="compositionally biased region" description="Basic and acidic residues" evidence="8">
    <location>
        <begin position="25"/>
        <end position="39"/>
    </location>
</feature>
<feature type="region of interest" description="Disordered" evidence="8">
    <location>
        <begin position="1384"/>
        <end position="1437"/>
    </location>
</feature>
<comment type="catalytic activity">
    <reaction evidence="1">
        <text>S-ubiquitinyl-[E2 ubiquitin-conjugating enzyme]-L-cysteine + [acceptor protein]-L-lysine = [E2 ubiquitin-conjugating enzyme]-L-cysteine + N(6)-ubiquitinyl-[acceptor protein]-L-lysine.</text>
        <dbReference type="EC" id="2.3.2.26"/>
    </reaction>
</comment>
<feature type="compositionally biased region" description="Low complexity" evidence="8">
    <location>
        <begin position="167"/>
        <end position="185"/>
    </location>
</feature>
<feature type="compositionally biased region" description="Low complexity" evidence="8">
    <location>
        <begin position="693"/>
        <end position="738"/>
    </location>
</feature>
<feature type="region of interest" description="Disordered" evidence="8">
    <location>
        <begin position="549"/>
        <end position="620"/>
    </location>
</feature>
<reference evidence="10" key="1">
    <citation type="submission" date="2021-01" db="EMBL/GenBank/DDBJ databases">
        <authorList>
            <person name="Corre E."/>
            <person name="Pelletier E."/>
            <person name="Niang G."/>
            <person name="Scheremetjew M."/>
            <person name="Finn R."/>
            <person name="Kale V."/>
            <person name="Holt S."/>
            <person name="Cochrane G."/>
            <person name="Meng A."/>
            <person name="Brown T."/>
            <person name="Cohen L."/>
        </authorList>
    </citation>
    <scope>NUCLEOTIDE SEQUENCE</scope>
    <source>
        <strain evidence="10">SAG 11-49</strain>
    </source>
</reference>
<dbReference type="PANTHER" id="PTHR11254">
    <property type="entry name" value="HECT DOMAIN UBIQUITIN-PROTEIN LIGASE"/>
    <property type="match status" value="1"/>
</dbReference>
<accession>A0A7S0WY44</accession>
<feature type="compositionally biased region" description="Low complexity" evidence="8">
    <location>
        <begin position="549"/>
        <end position="618"/>
    </location>
</feature>
<organism evidence="10">
    <name type="scientific">Chlamydomonas leiostraca</name>
    <dbReference type="NCBI Taxonomy" id="1034604"/>
    <lineage>
        <taxon>Eukaryota</taxon>
        <taxon>Viridiplantae</taxon>
        <taxon>Chlorophyta</taxon>
        <taxon>core chlorophytes</taxon>
        <taxon>Chlorophyceae</taxon>
        <taxon>CS clade</taxon>
        <taxon>Chlamydomonadales</taxon>
        <taxon>Chlamydomonadaceae</taxon>
        <taxon>Chlamydomonas</taxon>
    </lineage>
</organism>
<feature type="compositionally biased region" description="Acidic residues" evidence="8">
    <location>
        <begin position="88"/>
        <end position="132"/>
    </location>
</feature>
<dbReference type="GO" id="GO:0006511">
    <property type="term" value="P:ubiquitin-dependent protein catabolic process"/>
    <property type="evidence" value="ECO:0007669"/>
    <property type="project" value="TreeGrafter"/>
</dbReference>
<dbReference type="EMBL" id="HBFB01025904">
    <property type="protein sequence ID" value="CAD8689441.1"/>
    <property type="molecule type" value="Transcribed_RNA"/>
</dbReference>
<evidence type="ECO:0000256" key="1">
    <source>
        <dbReference type="ARBA" id="ARBA00000885"/>
    </source>
</evidence>
<dbReference type="Gene3D" id="3.30.2160.10">
    <property type="entry name" value="Hect, E3 ligase catalytic domain"/>
    <property type="match status" value="1"/>
</dbReference>
<feature type="region of interest" description="Disordered" evidence="8">
    <location>
        <begin position="892"/>
        <end position="915"/>
    </location>
</feature>
<keyword evidence="5 7" id="KW-0833">Ubl conjugation pathway</keyword>
<proteinExistence type="inferred from homology"/>